<reference evidence="5 6" key="1">
    <citation type="submission" date="2014-03" db="EMBL/GenBank/DDBJ databases">
        <title>Genomics of Bifidobacteria.</title>
        <authorList>
            <person name="Ventura M."/>
            <person name="Milani C."/>
            <person name="Lugli G.A."/>
        </authorList>
    </citation>
    <scope>NUCLEOTIDE SEQUENCE [LARGE SCALE GENOMIC DNA]</scope>
    <source>
        <strain evidence="5 6">DSM 21395</strain>
    </source>
</reference>
<gene>
    <name evidence="5" type="ORF">BMON_1632</name>
</gene>
<keyword evidence="1 3" id="KW-0732">Signal</keyword>
<dbReference type="InterPro" id="IPR001638">
    <property type="entry name" value="Solute-binding_3/MltF_N"/>
</dbReference>
<dbReference type="CDD" id="cd01004">
    <property type="entry name" value="PBP2_MidA_like"/>
    <property type="match status" value="1"/>
</dbReference>
<dbReference type="eggNOG" id="COG0834">
    <property type="taxonomic scope" value="Bacteria"/>
</dbReference>
<dbReference type="Gene3D" id="3.40.190.10">
    <property type="entry name" value="Periplasmic binding protein-like II"/>
    <property type="match status" value="2"/>
</dbReference>
<evidence type="ECO:0000256" key="1">
    <source>
        <dbReference type="ARBA" id="ARBA00022729"/>
    </source>
</evidence>
<dbReference type="PROSITE" id="PS51257">
    <property type="entry name" value="PROKAR_LIPOPROTEIN"/>
    <property type="match status" value="1"/>
</dbReference>
<sequence length="317" mass="32957">MIMSRFGMHVRGVVAAALGVTMLLATAACGTTDDASPAGASRSSSTSGEMEGYDLGSVKKDPKIAALLPASVTKDGKFSVGVETTYAPAEFVAKDGKTAIGYDMDLARALAAVFGLKEESVSAPFDSIIPSIGSKFDAGLSGFTVTPERIKAVDFVSYFSTGSTLVVKHGNPQQVKPKELCGHSVGVQIGTVQEGSVNDANQRCKADGKPAIRVLAQKLQTDITTAVVTGKADAFYADTPVAGYAVKQTNNQLQTIGGNDDPVPEGIAIKKGDQGTVEAVRQAMQKLMDDGTYGKILEYWGVSVGAIKTAEINPKVA</sequence>
<dbReference type="PANTHER" id="PTHR35936">
    <property type="entry name" value="MEMBRANE-BOUND LYTIC MUREIN TRANSGLYCOSYLASE F"/>
    <property type="match status" value="1"/>
</dbReference>
<feature type="signal peptide" evidence="3">
    <location>
        <begin position="1"/>
        <end position="27"/>
    </location>
</feature>
<evidence type="ECO:0000313" key="6">
    <source>
        <dbReference type="Proteomes" id="UP000029082"/>
    </source>
</evidence>
<dbReference type="PANTHER" id="PTHR35936:SF17">
    <property type="entry name" value="ARGININE-BINDING EXTRACELLULAR PROTEIN ARTP"/>
    <property type="match status" value="1"/>
</dbReference>
<protein>
    <submittedName>
        <fullName evidence="5">ABC transporter substrate-binding protein</fullName>
    </submittedName>
</protein>
<proteinExistence type="predicted"/>
<dbReference type="Proteomes" id="UP000029082">
    <property type="component" value="Unassembled WGS sequence"/>
</dbReference>
<dbReference type="OrthoDB" id="4633994at2"/>
<feature type="region of interest" description="Disordered" evidence="2">
    <location>
        <begin position="31"/>
        <end position="55"/>
    </location>
</feature>
<keyword evidence="6" id="KW-1185">Reference proteome</keyword>
<dbReference type="SUPFAM" id="SSF53850">
    <property type="entry name" value="Periplasmic binding protein-like II"/>
    <property type="match status" value="1"/>
</dbReference>
<comment type="caution">
    <text evidence="5">The sequence shown here is derived from an EMBL/GenBank/DDBJ whole genome shotgun (WGS) entry which is preliminary data.</text>
</comment>
<organism evidence="5 6">
    <name type="scientific">Bifidobacterium mongoliense DSM 21395</name>
    <dbReference type="NCBI Taxonomy" id="1437603"/>
    <lineage>
        <taxon>Bacteria</taxon>
        <taxon>Bacillati</taxon>
        <taxon>Actinomycetota</taxon>
        <taxon>Actinomycetes</taxon>
        <taxon>Bifidobacteriales</taxon>
        <taxon>Bifidobacteriaceae</taxon>
        <taxon>Bifidobacterium</taxon>
    </lineage>
</organism>
<dbReference type="EMBL" id="JGZE01000030">
    <property type="protein sequence ID" value="KFI73963.1"/>
    <property type="molecule type" value="Genomic_DNA"/>
</dbReference>
<name>A0A087BSG3_9BIFI</name>
<dbReference type="Pfam" id="PF00497">
    <property type="entry name" value="SBP_bac_3"/>
    <property type="match status" value="1"/>
</dbReference>
<dbReference type="SMART" id="SM00062">
    <property type="entry name" value="PBPb"/>
    <property type="match status" value="1"/>
</dbReference>
<evidence type="ECO:0000256" key="3">
    <source>
        <dbReference type="SAM" id="SignalP"/>
    </source>
</evidence>
<feature type="chain" id="PRO_5001819099" evidence="3">
    <location>
        <begin position="28"/>
        <end position="317"/>
    </location>
</feature>
<feature type="compositionally biased region" description="Low complexity" evidence="2">
    <location>
        <begin position="35"/>
        <end position="47"/>
    </location>
</feature>
<accession>A0A087BSG3</accession>
<dbReference type="AlphaFoldDB" id="A0A087BSG3"/>
<dbReference type="STRING" id="1437603.GCA_000771525_00842"/>
<evidence type="ECO:0000259" key="4">
    <source>
        <dbReference type="SMART" id="SM00062"/>
    </source>
</evidence>
<feature type="domain" description="Solute-binding protein family 3/N-terminal" evidence="4">
    <location>
        <begin position="77"/>
        <end position="304"/>
    </location>
</feature>
<evidence type="ECO:0000313" key="5">
    <source>
        <dbReference type="EMBL" id="KFI73963.1"/>
    </source>
</evidence>
<evidence type="ECO:0000256" key="2">
    <source>
        <dbReference type="SAM" id="MobiDB-lite"/>
    </source>
</evidence>